<keyword evidence="4" id="KW-0804">Transcription</keyword>
<proteinExistence type="inferred from homology"/>
<evidence type="ECO:0000313" key="6">
    <source>
        <dbReference type="Ensembl" id="ENSSRHP00000010486.1"/>
    </source>
</evidence>
<evidence type="ECO:0000256" key="5">
    <source>
        <dbReference type="ARBA" id="ARBA00023242"/>
    </source>
</evidence>
<dbReference type="GO" id="GO:0003677">
    <property type="term" value="F:DNA binding"/>
    <property type="evidence" value="ECO:0007669"/>
    <property type="project" value="InterPro"/>
</dbReference>
<evidence type="ECO:0000256" key="1">
    <source>
        <dbReference type="ARBA" id="ARBA00004604"/>
    </source>
</evidence>
<comment type="similarity">
    <text evidence="2">Belongs to the eukaryotic RPA49/POLR1E RNA polymerase subunit family.</text>
</comment>
<dbReference type="PANTHER" id="PTHR14440">
    <property type="entry name" value="DNA-DIRECTED RNA POLYMERASE I SUBUNIT RPA49"/>
    <property type="match status" value="1"/>
</dbReference>
<dbReference type="GO" id="GO:0005730">
    <property type="term" value="C:nucleolus"/>
    <property type="evidence" value="ECO:0007669"/>
    <property type="project" value="UniProtKB-SubCell"/>
</dbReference>
<dbReference type="AlphaFoldDB" id="A0A673GEL4"/>
<keyword evidence="7" id="KW-1185">Reference proteome</keyword>
<organism evidence="6 7">
    <name type="scientific">Sinocyclocheilus rhinocerous</name>
    <dbReference type="NCBI Taxonomy" id="307959"/>
    <lineage>
        <taxon>Eukaryota</taxon>
        <taxon>Metazoa</taxon>
        <taxon>Chordata</taxon>
        <taxon>Craniata</taxon>
        <taxon>Vertebrata</taxon>
        <taxon>Euteleostomi</taxon>
        <taxon>Actinopterygii</taxon>
        <taxon>Neopterygii</taxon>
        <taxon>Teleostei</taxon>
        <taxon>Ostariophysi</taxon>
        <taxon>Cypriniformes</taxon>
        <taxon>Cyprinidae</taxon>
        <taxon>Cyprininae</taxon>
        <taxon>Sinocyclocheilus</taxon>
    </lineage>
</organism>
<evidence type="ECO:0000313" key="7">
    <source>
        <dbReference type="Proteomes" id="UP000472270"/>
    </source>
</evidence>
<dbReference type="Ensembl" id="ENSSRHT00000010851.1">
    <property type="protein sequence ID" value="ENSSRHP00000010486.1"/>
    <property type="gene ID" value="ENSSRHG00000005952.1"/>
</dbReference>
<keyword evidence="5" id="KW-0539">Nucleus</keyword>
<dbReference type="Pfam" id="PF06870">
    <property type="entry name" value="RNA_pol_I_A49"/>
    <property type="match status" value="1"/>
</dbReference>
<dbReference type="InterPro" id="IPR009668">
    <property type="entry name" value="RNA_pol-assoc_fac_A49-like"/>
</dbReference>
<reference evidence="6" key="1">
    <citation type="submission" date="2025-08" db="UniProtKB">
        <authorList>
            <consortium name="Ensembl"/>
        </authorList>
    </citation>
    <scope>IDENTIFICATION</scope>
</reference>
<sequence>HPNKVLPIAYCRLVKFSNGHVKKAEELDFKLFKHSDGINPRKKTRRIVVAESDRLPYVGSNFGSGSLQCNNLCRCFVGVLDKRTMKMKVHNAQLFNMLPSVFVSLGESAVNENTKQADTYREKVDALIEAFGTTKQKRALSSRRLNEVGNETLQQAVALAATNVINQKGVEALRNEVVETEAQTDTALFLPSCNTEADKAEDVLMYEKLGGKSLIISVKFGILSQHQRFS</sequence>
<dbReference type="GO" id="GO:0006351">
    <property type="term" value="P:DNA-templated transcription"/>
    <property type="evidence" value="ECO:0007669"/>
    <property type="project" value="InterPro"/>
</dbReference>
<accession>A0A673GEL4</accession>
<reference evidence="6" key="2">
    <citation type="submission" date="2025-09" db="UniProtKB">
        <authorList>
            <consortium name="Ensembl"/>
        </authorList>
    </citation>
    <scope>IDENTIFICATION</scope>
</reference>
<dbReference type="GO" id="GO:0000428">
    <property type="term" value="C:DNA-directed RNA polymerase complex"/>
    <property type="evidence" value="ECO:0007669"/>
    <property type="project" value="UniProtKB-KW"/>
</dbReference>
<comment type="subcellular location">
    <subcellularLocation>
        <location evidence="1">Nucleus</location>
        <location evidence="1">Nucleolus</location>
    </subcellularLocation>
</comment>
<keyword evidence="3" id="KW-0240">DNA-directed RNA polymerase</keyword>
<evidence type="ECO:0000256" key="3">
    <source>
        <dbReference type="ARBA" id="ARBA00022478"/>
    </source>
</evidence>
<name>A0A673GEL4_9TELE</name>
<protein>
    <submittedName>
        <fullName evidence="6">RNA polymerase I subunit E</fullName>
    </submittedName>
</protein>
<evidence type="ECO:0000256" key="2">
    <source>
        <dbReference type="ARBA" id="ARBA00009430"/>
    </source>
</evidence>
<dbReference type="Proteomes" id="UP000472270">
    <property type="component" value="Unassembled WGS sequence"/>
</dbReference>
<evidence type="ECO:0000256" key="4">
    <source>
        <dbReference type="ARBA" id="ARBA00023163"/>
    </source>
</evidence>